<feature type="region of interest" description="Disordered" evidence="10">
    <location>
        <begin position="188"/>
        <end position="246"/>
    </location>
</feature>
<dbReference type="Proteomes" id="UP000599391">
    <property type="component" value="Unassembled WGS sequence"/>
</dbReference>
<organism evidence="14 15">
    <name type="scientific">Atlanticothrix silvestris CENA357</name>
    <dbReference type="NCBI Taxonomy" id="1725252"/>
    <lineage>
        <taxon>Bacteria</taxon>
        <taxon>Bacillati</taxon>
        <taxon>Cyanobacteriota</taxon>
        <taxon>Cyanophyceae</taxon>
        <taxon>Nostocales</taxon>
        <taxon>Nodulariaceae</taxon>
        <taxon>Atlanticothrix</taxon>
        <taxon>Atlanticothrix silvestris</taxon>
    </lineage>
</organism>
<comment type="caution">
    <text evidence="14">The sequence shown here is derived from an EMBL/GenBank/DDBJ whole genome shotgun (WGS) entry which is preliminary data.</text>
</comment>
<keyword evidence="2 8" id="KW-0813">Transport</keyword>
<evidence type="ECO:0000256" key="7">
    <source>
        <dbReference type="ARBA" id="ARBA00023237"/>
    </source>
</evidence>
<dbReference type="SUPFAM" id="SSF56935">
    <property type="entry name" value="Porins"/>
    <property type="match status" value="1"/>
</dbReference>
<dbReference type="Gene3D" id="2.40.170.20">
    <property type="entry name" value="TonB-dependent receptor, beta-barrel domain"/>
    <property type="match status" value="1"/>
</dbReference>
<protein>
    <submittedName>
        <fullName evidence="14">TonB-dependent receptor</fullName>
    </submittedName>
</protein>
<reference evidence="14 15" key="1">
    <citation type="journal article" date="2021" name="Int. J. Syst. Evol. Microbiol.">
        <title>Amazonocrinis nigriterrae gen. nov., sp. nov., Atlanticothrix silvestris gen. nov., sp. nov. and Dendronalium phyllosphericum gen. nov., sp. nov., nostocacean cyanobacteria from Brazilian environments.</title>
        <authorList>
            <person name="Alvarenga D.O."/>
            <person name="Andreote A.P.D."/>
            <person name="Branco L.H.Z."/>
            <person name="Delbaje E."/>
            <person name="Cruz R.B."/>
            <person name="Varani A.M."/>
            <person name="Fiore M.F."/>
        </authorList>
    </citation>
    <scope>NUCLEOTIDE SEQUENCE [LARGE SCALE GENOMIC DNA]</scope>
    <source>
        <strain evidence="14 15">CENA357</strain>
    </source>
</reference>
<dbReference type="GO" id="GO:0009279">
    <property type="term" value="C:cell outer membrane"/>
    <property type="evidence" value="ECO:0007669"/>
    <property type="project" value="UniProtKB-SubCell"/>
</dbReference>
<evidence type="ECO:0000256" key="4">
    <source>
        <dbReference type="ARBA" id="ARBA00022692"/>
    </source>
</evidence>
<dbReference type="GO" id="GO:0015344">
    <property type="term" value="F:siderophore uptake transmembrane transporter activity"/>
    <property type="evidence" value="ECO:0007669"/>
    <property type="project" value="TreeGrafter"/>
</dbReference>
<keyword evidence="15" id="KW-1185">Reference proteome</keyword>
<proteinExistence type="inferred from homology"/>
<feature type="compositionally biased region" description="Low complexity" evidence="10">
    <location>
        <begin position="192"/>
        <end position="241"/>
    </location>
</feature>
<evidence type="ECO:0000313" key="15">
    <source>
        <dbReference type="Proteomes" id="UP000599391"/>
    </source>
</evidence>
<evidence type="ECO:0000259" key="13">
    <source>
        <dbReference type="Pfam" id="PF11741"/>
    </source>
</evidence>
<dbReference type="InterPro" id="IPR037066">
    <property type="entry name" value="Plug_dom_sf"/>
</dbReference>
<evidence type="ECO:0000256" key="5">
    <source>
        <dbReference type="ARBA" id="ARBA00023077"/>
    </source>
</evidence>
<dbReference type="CDD" id="cd01347">
    <property type="entry name" value="ligand_gated_channel"/>
    <property type="match status" value="1"/>
</dbReference>
<feature type="domain" description="AMIN" evidence="13">
    <location>
        <begin position="86"/>
        <end position="182"/>
    </location>
</feature>
<comment type="subcellular location">
    <subcellularLocation>
        <location evidence="1 8">Cell outer membrane</location>
        <topology evidence="1 8">Multi-pass membrane protein</topology>
    </subcellularLocation>
</comment>
<dbReference type="Pfam" id="PF07715">
    <property type="entry name" value="Plug"/>
    <property type="match status" value="1"/>
</dbReference>
<dbReference type="GO" id="GO:0044718">
    <property type="term" value="P:siderophore transmembrane transport"/>
    <property type="evidence" value="ECO:0007669"/>
    <property type="project" value="TreeGrafter"/>
</dbReference>
<keyword evidence="5 9" id="KW-0798">TonB box</keyword>
<evidence type="ECO:0000256" key="10">
    <source>
        <dbReference type="SAM" id="MobiDB-lite"/>
    </source>
</evidence>
<evidence type="ECO:0000256" key="9">
    <source>
        <dbReference type="RuleBase" id="RU003357"/>
    </source>
</evidence>
<evidence type="ECO:0000259" key="11">
    <source>
        <dbReference type="Pfam" id="PF00593"/>
    </source>
</evidence>
<evidence type="ECO:0000256" key="6">
    <source>
        <dbReference type="ARBA" id="ARBA00023136"/>
    </source>
</evidence>
<sequence>MKFQYYLFQSLLLTGFAIFLATTPVVGKQVEVIDAESRNSSSDAKASLHQKSSPKISTSPSVSIKLVQSPVPSAPSSSEISAITSVRLETTDKGLEVFLGTTAAETLQLVNRSQGNSYIVEIPNAQLRLASGENTFRQENPAKGITEVTVINQNANTVQITVTGTSGLPTAELFDSDESLIIGLTPVAESAQQPTTEPTTEPEQPTTQTEPTTEPEQPTTQTEPTTEPEQPTTQTEPEQPTAEVDDPIELVVTATRTEEDVTNIPRSVTVITREEIEKQSATTNDIGDILGRTVPGLGPPNSLNRAGNAQTLRGRPVSILIDGVPQQGNSFVNTQLEYISPDAIERIEVVRGPTAVFGQGASGGVINIITRKPTTQGFTSTAQIGINAAAGGDAFLGENSFGNYLQYGFSGKDGIFDYVFSISRNSVGGFFDASGDRIPSNNATSDDTVSANILGKIGLDIGKDQRLQFTVNRGNNSRNINFIADPVTRTIPGLQRTRALRQEQEYQGTDTPRITSTSVNLSYTNDAIFGSSKLQAQAYYRSSEELGVARDDRGRFADSINRFRSEEEVFGGRLQIQTPLSSSVSLLWGSDYERQQEGATRQELFDPVAFDAGSGDRRVLRQIGEQVYYPAFDLSGLGLFAQFQWDASEQLILSGGLRHERFNFSVDEFTPLFDDNFDPYVGPSVAGGELDFSDTVFNIGTVYKVTPEVSVFANFAQGYSVPQLFRVLNFLPPGFSLDRDVRFLQPQKVDNYEIGIRGNWNNVQTTIAGFFNYSALGLSSRGQPDGTIQYIRAPQRNYGIEATIDWQASSNWKLGSSFTWTEGEDDQNEDGDFNALRTLEVQPLKLTAYVENQTTPGWRNRLQLLYVGNRDRGFEAGSDFVKIQDYIVVDYISSFQIGLGSLEVGVQNLFNSRYSSVFSQAGGGLDELLNNYERGRTLSVNYRVSW</sequence>
<dbReference type="Pfam" id="PF00593">
    <property type="entry name" value="TonB_dep_Rec_b-barrel"/>
    <property type="match status" value="1"/>
</dbReference>
<evidence type="ECO:0000313" key="14">
    <source>
        <dbReference type="EMBL" id="MBH8554265.1"/>
    </source>
</evidence>
<keyword evidence="4 8" id="KW-0812">Transmembrane</keyword>
<dbReference type="PROSITE" id="PS52016">
    <property type="entry name" value="TONB_DEPENDENT_REC_3"/>
    <property type="match status" value="1"/>
</dbReference>
<dbReference type="Gene3D" id="2.170.130.10">
    <property type="entry name" value="TonB-dependent receptor, plug domain"/>
    <property type="match status" value="1"/>
</dbReference>
<accession>A0A8J7HK47</accession>
<dbReference type="EMBL" id="JAECZB010000067">
    <property type="protein sequence ID" value="MBH8554265.1"/>
    <property type="molecule type" value="Genomic_DNA"/>
</dbReference>
<keyword evidence="6 8" id="KW-0472">Membrane</keyword>
<evidence type="ECO:0000256" key="2">
    <source>
        <dbReference type="ARBA" id="ARBA00022448"/>
    </source>
</evidence>
<keyword evidence="14" id="KW-0675">Receptor</keyword>
<evidence type="ECO:0000259" key="12">
    <source>
        <dbReference type="Pfam" id="PF07715"/>
    </source>
</evidence>
<evidence type="ECO:0000256" key="3">
    <source>
        <dbReference type="ARBA" id="ARBA00022452"/>
    </source>
</evidence>
<dbReference type="InterPro" id="IPR012910">
    <property type="entry name" value="Plug_dom"/>
</dbReference>
<keyword evidence="3 8" id="KW-1134">Transmembrane beta strand</keyword>
<feature type="domain" description="TonB-dependent receptor plug" evidence="12">
    <location>
        <begin position="261"/>
        <end position="365"/>
    </location>
</feature>
<evidence type="ECO:0000256" key="1">
    <source>
        <dbReference type="ARBA" id="ARBA00004571"/>
    </source>
</evidence>
<keyword evidence="7 8" id="KW-0998">Cell outer membrane</keyword>
<gene>
    <name evidence="14" type="ORF">I8751_18215</name>
</gene>
<dbReference type="PANTHER" id="PTHR30069:SF42">
    <property type="entry name" value="FERRIC AEROBACTIN RECEPTOR"/>
    <property type="match status" value="1"/>
</dbReference>
<dbReference type="InterPro" id="IPR000531">
    <property type="entry name" value="Beta-barrel_TonB"/>
</dbReference>
<dbReference type="InterPro" id="IPR039426">
    <property type="entry name" value="TonB-dep_rcpt-like"/>
</dbReference>
<dbReference type="InterPro" id="IPR036942">
    <property type="entry name" value="Beta-barrel_TonB_sf"/>
</dbReference>
<dbReference type="InterPro" id="IPR021731">
    <property type="entry name" value="AMIN_dom"/>
</dbReference>
<evidence type="ECO:0000256" key="8">
    <source>
        <dbReference type="PROSITE-ProRule" id="PRU01360"/>
    </source>
</evidence>
<name>A0A8J7HK47_9CYAN</name>
<dbReference type="AlphaFoldDB" id="A0A8J7HK47"/>
<comment type="similarity">
    <text evidence="8 9">Belongs to the TonB-dependent receptor family.</text>
</comment>
<feature type="domain" description="TonB-dependent receptor-like beta-barrel" evidence="11">
    <location>
        <begin position="465"/>
        <end position="909"/>
    </location>
</feature>
<dbReference type="Pfam" id="PF11741">
    <property type="entry name" value="AMIN"/>
    <property type="match status" value="1"/>
</dbReference>
<dbReference type="PANTHER" id="PTHR30069">
    <property type="entry name" value="TONB-DEPENDENT OUTER MEMBRANE RECEPTOR"/>
    <property type="match status" value="1"/>
</dbReference>